<keyword evidence="2" id="KW-1185">Reference proteome</keyword>
<dbReference type="InParanoid" id="T1H9S0"/>
<proteinExistence type="predicted"/>
<accession>T1H9S0</accession>
<dbReference type="EnsemblMetazoa" id="RPRC000774-RA">
    <property type="protein sequence ID" value="RPRC000774-PA"/>
    <property type="gene ID" value="RPRC000774"/>
</dbReference>
<organism evidence="1 2">
    <name type="scientific">Rhodnius prolixus</name>
    <name type="common">Triatomid bug</name>
    <dbReference type="NCBI Taxonomy" id="13249"/>
    <lineage>
        <taxon>Eukaryota</taxon>
        <taxon>Metazoa</taxon>
        <taxon>Ecdysozoa</taxon>
        <taxon>Arthropoda</taxon>
        <taxon>Hexapoda</taxon>
        <taxon>Insecta</taxon>
        <taxon>Pterygota</taxon>
        <taxon>Neoptera</taxon>
        <taxon>Paraneoptera</taxon>
        <taxon>Hemiptera</taxon>
        <taxon>Heteroptera</taxon>
        <taxon>Panheteroptera</taxon>
        <taxon>Cimicomorpha</taxon>
        <taxon>Reduviidae</taxon>
        <taxon>Triatominae</taxon>
        <taxon>Rhodnius</taxon>
    </lineage>
</organism>
<name>T1H9S0_RHOPR</name>
<dbReference type="EMBL" id="ACPB03023127">
    <property type="status" value="NOT_ANNOTATED_CDS"/>
    <property type="molecule type" value="Genomic_DNA"/>
</dbReference>
<dbReference type="HOGENOM" id="CLU_3302305_0_0_1"/>
<dbReference type="Proteomes" id="UP000015103">
    <property type="component" value="Unassembled WGS sequence"/>
</dbReference>
<evidence type="ECO:0000313" key="2">
    <source>
        <dbReference type="Proteomes" id="UP000015103"/>
    </source>
</evidence>
<dbReference type="VEuPathDB" id="VectorBase:RPRC000774"/>
<protein>
    <recommendedName>
        <fullName evidence="3">Reverse transcriptase domain-containing protein</fullName>
    </recommendedName>
</protein>
<dbReference type="AlphaFoldDB" id="T1H9S0"/>
<evidence type="ECO:0008006" key="3">
    <source>
        <dbReference type="Google" id="ProtNLM"/>
    </source>
</evidence>
<reference evidence="1" key="1">
    <citation type="submission" date="2015-05" db="UniProtKB">
        <authorList>
            <consortium name="EnsemblMetazoa"/>
        </authorList>
    </citation>
    <scope>IDENTIFICATION</scope>
</reference>
<sequence length="40" mass="4574">MDRSGPTFRLARGVRQGDPLSPNIFNAVLEQVFRGLNWEE</sequence>
<evidence type="ECO:0000313" key="1">
    <source>
        <dbReference type="EnsemblMetazoa" id="RPRC000774-PA"/>
    </source>
</evidence>